<dbReference type="VEuPathDB" id="AmoebaDB:ACA1_374100"/>
<keyword evidence="7" id="KW-1185">Reference proteome</keyword>
<dbReference type="KEGG" id="acan:ACA1_374100"/>
<dbReference type="InterPro" id="IPR001138">
    <property type="entry name" value="Zn2Cys6_DnaBD"/>
</dbReference>
<name>L8GHV3_ACACF</name>
<feature type="region of interest" description="Disordered" evidence="4">
    <location>
        <begin position="63"/>
        <end position="256"/>
    </location>
</feature>
<feature type="domain" description="Zn(2)-C6 fungal-type" evidence="5">
    <location>
        <begin position="51"/>
        <end position="82"/>
    </location>
</feature>
<dbReference type="SUPFAM" id="SSF55785">
    <property type="entry name" value="PYP-like sensor domain (PAS domain)"/>
    <property type="match status" value="1"/>
</dbReference>
<keyword evidence="1" id="KW-0479">Metal-binding</keyword>
<dbReference type="GO" id="GO:0008270">
    <property type="term" value="F:zinc ion binding"/>
    <property type="evidence" value="ECO:0007669"/>
    <property type="project" value="InterPro"/>
</dbReference>
<proteinExistence type="predicted"/>
<feature type="compositionally biased region" description="Low complexity" evidence="4">
    <location>
        <begin position="327"/>
        <end position="342"/>
    </location>
</feature>
<gene>
    <name evidence="6" type="ORF">ACA1_374100</name>
</gene>
<evidence type="ECO:0000256" key="1">
    <source>
        <dbReference type="ARBA" id="ARBA00022723"/>
    </source>
</evidence>
<feature type="region of interest" description="Disordered" evidence="4">
    <location>
        <begin position="597"/>
        <end position="631"/>
    </location>
</feature>
<dbReference type="GeneID" id="14912907"/>
<feature type="compositionally biased region" description="Basic and acidic residues" evidence="4">
    <location>
        <begin position="19"/>
        <end position="37"/>
    </location>
</feature>
<feature type="compositionally biased region" description="Low complexity" evidence="4">
    <location>
        <begin position="226"/>
        <end position="246"/>
    </location>
</feature>
<dbReference type="Gene3D" id="4.10.240.10">
    <property type="entry name" value="Zn(2)-C6 fungal-type DNA-binding domain"/>
    <property type="match status" value="1"/>
</dbReference>
<reference evidence="6 7" key="1">
    <citation type="journal article" date="2013" name="Genome Biol.">
        <title>Genome of Acanthamoeba castellanii highlights extensive lateral gene transfer and early evolution of tyrosine kinase signaling.</title>
        <authorList>
            <person name="Clarke M."/>
            <person name="Lohan A.J."/>
            <person name="Liu B."/>
            <person name="Lagkouvardos I."/>
            <person name="Roy S."/>
            <person name="Zafar N."/>
            <person name="Bertelli C."/>
            <person name="Schilde C."/>
            <person name="Kianianmomeni A."/>
            <person name="Burglin T.R."/>
            <person name="Frech C."/>
            <person name="Turcotte B."/>
            <person name="Kopec K.O."/>
            <person name="Synnott J.M."/>
            <person name="Choo C."/>
            <person name="Paponov I."/>
            <person name="Finkler A."/>
            <person name="Soon Heng Tan C."/>
            <person name="Hutchins A.P."/>
            <person name="Weinmeier T."/>
            <person name="Rattei T."/>
            <person name="Chu J.S."/>
            <person name="Gimenez G."/>
            <person name="Irimia M."/>
            <person name="Rigden D.J."/>
            <person name="Fitzpatrick D.A."/>
            <person name="Lorenzo-Morales J."/>
            <person name="Bateman A."/>
            <person name="Chiu C.H."/>
            <person name="Tang P."/>
            <person name="Hegemann P."/>
            <person name="Fromm H."/>
            <person name="Raoult D."/>
            <person name="Greub G."/>
            <person name="Miranda-Saavedra D."/>
            <person name="Chen N."/>
            <person name="Nash P."/>
            <person name="Ginger M.L."/>
            <person name="Horn M."/>
            <person name="Schaap P."/>
            <person name="Caler L."/>
            <person name="Loftus B."/>
        </authorList>
    </citation>
    <scope>NUCLEOTIDE SEQUENCE [LARGE SCALE GENOMIC DNA]</scope>
    <source>
        <strain evidence="6 7">Neff</strain>
    </source>
</reference>
<dbReference type="OrthoDB" id="2538135at2759"/>
<evidence type="ECO:0000313" key="7">
    <source>
        <dbReference type="Proteomes" id="UP000011083"/>
    </source>
</evidence>
<dbReference type="InterPro" id="IPR050335">
    <property type="entry name" value="ERT1_acuK_gluconeogen_tf"/>
</dbReference>
<sequence length="754" mass="80941">MQHAGDGEGNNWTSSPAGRRQEKDTDGMNAAEKREGLAEGGAPTKQPVDRACLPCRLSHLACDSSRPCKRCTSSGKAAQCVDPERRRRGRPRKNRTHEEGETEATAGHGAFQPQPQPQPQPQQPHSHHPQQLPHHLFQYPPQAQAPPPQHRPPYPQPGMPYPAGTFPPSPQSFPFPFPPFPLSGVGRPQSPPPFPSPFPQGPEPTTSARTDGRSETTKKKKQKENPSLLAAAEGSSSSPSNSSPASHEQPKGGTGADIESLLGILVGQVRDLKDSLKGVQKELKAVNKRQKMFEDHHRQLKERVELLIPLVAARASQSSSDGGGGTSPPSSSSVSSPEQASLPKLTAHPHIPAIPFPLPRSMPRTRAEILDYFPLLKSYEGLYSPDAPFVIDEFTKPIAIVLFVSPPEALAHKFLPPIYIYVNDAFCELLRYPLSEILACPVTKFSMPSEDNRANIMASLAEARPNGFSSITTFSPYAIKRDGTVIKLHGRHQMFFNETAHPKWGVMVVDSVSEENVFVEVRKVALQTLLNEFTASRHSAGLPTGFPACNFPGFPFPFPHGFGPDSASALMPASPLRQSLSMSAAFSAAAVAAAAAGKRKRAPDDDGTEPEGTASGENTGPHMPDGYGFVPSTPPALFQIQGLYSPSPSFLSGAEGAQHHHQGAHNAGGRRTEDNERAELRDLLAGLLSSPMPSPPPSSLSFPSGAGGDGDAPGISSLNFYNFGTSIITPVSPPPPSSPMYSAVQVLRDRRDFT</sequence>
<evidence type="ECO:0000256" key="2">
    <source>
        <dbReference type="ARBA" id="ARBA00023159"/>
    </source>
</evidence>
<dbReference type="Pfam" id="PF00172">
    <property type="entry name" value="Zn_clus"/>
    <property type="match status" value="1"/>
</dbReference>
<dbReference type="EMBL" id="KB008119">
    <property type="protein sequence ID" value="ELR12343.1"/>
    <property type="molecule type" value="Genomic_DNA"/>
</dbReference>
<dbReference type="RefSeq" id="XP_004334356.1">
    <property type="nucleotide sequence ID" value="XM_004334308.1"/>
</dbReference>
<dbReference type="Gene3D" id="3.30.450.20">
    <property type="entry name" value="PAS domain"/>
    <property type="match status" value="1"/>
</dbReference>
<dbReference type="SMART" id="SM00066">
    <property type="entry name" value="GAL4"/>
    <property type="match status" value="1"/>
</dbReference>
<dbReference type="CDD" id="cd00067">
    <property type="entry name" value="GAL4"/>
    <property type="match status" value="1"/>
</dbReference>
<organism evidence="6 7">
    <name type="scientific">Acanthamoeba castellanii (strain ATCC 30010 / Neff)</name>
    <dbReference type="NCBI Taxonomy" id="1257118"/>
    <lineage>
        <taxon>Eukaryota</taxon>
        <taxon>Amoebozoa</taxon>
        <taxon>Discosea</taxon>
        <taxon>Longamoebia</taxon>
        <taxon>Centramoebida</taxon>
        <taxon>Acanthamoebidae</taxon>
        <taxon>Acanthamoeba</taxon>
    </lineage>
</organism>
<dbReference type="PANTHER" id="PTHR47659">
    <property type="entry name" value="ZN(II)2CYS6 TRANSCRIPTION FACTOR (EUROFUNG)-RELATED"/>
    <property type="match status" value="1"/>
</dbReference>
<dbReference type="PROSITE" id="PS00463">
    <property type="entry name" value="ZN2_CY6_FUNGAL_1"/>
    <property type="match status" value="1"/>
</dbReference>
<feature type="region of interest" description="Disordered" evidence="4">
    <location>
        <begin position="687"/>
        <end position="713"/>
    </location>
</feature>
<feature type="compositionally biased region" description="Low complexity" evidence="4">
    <location>
        <begin position="129"/>
        <end position="142"/>
    </location>
</feature>
<keyword evidence="2" id="KW-0010">Activator</keyword>
<evidence type="ECO:0000256" key="4">
    <source>
        <dbReference type="SAM" id="MobiDB-lite"/>
    </source>
</evidence>
<feature type="compositionally biased region" description="Low complexity" evidence="4">
    <location>
        <begin position="103"/>
        <end position="113"/>
    </location>
</feature>
<feature type="region of interest" description="Disordered" evidence="4">
    <location>
        <begin position="649"/>
        <end position="675"/>
    </location>
</feature>
<dbReference type="InterPro" id="IPR035965">
    <property type="entry name" value="PAS-like_dom_sf"/>
</dbReference>
<dbReference type="AlphaFoldDB" id="L8GHV3"/>
<feature type="compositionally biased region" description="Pro residues" evidence="4">
    <location>
        <begin position="189"/>
        <end position="202"/>
    </location>
</feature>
<feature type="compositionally biased region" description="Basic residues" evidence="4">
    <location>
        <begin position="86"/>
        <end position="95"/>
    </location>
</feature>
<evidence type="ECO:0000313" key="6">
    <source>
        <dbReference type="EMBL" id="ELR12343.1"/>
    </source>
</evidence>
<feature type="region of interest" description="Disordered" evidence="4">
    <location>
        <begin position="1"/>
        <end position="49"/>
    </location>
</feature>
<dbReference type="PANTHER" id="PTHR47659:SF1">
    <property type="entry name" value="TRANSCRIPTION ACTIVATOR OF GLUCONEOGENESIS ERT1"/>
    <property type="match status" value="1"/>
</dbReference>
<accession>L8GHV3</accession>
<evidence type="ECO:0000259" key="5">
    <source>
        <dbReference type="PROSITE" id="PS50048"/>
    </source>
</evidence>
<dbReference type="GO" id="GO:0000981">
    <property type="term" value="F:DNA-binding transcription factor activity, RNA polymerase II-specific"/>
    <property type="evidence" value="ECO:0007669"/>
    <property type="project" value="InterPro"/>
</dbReference>
<feature type="compositionally biased region" description="Pro residues" evidence="4">
    <location>
        <begin position="143"/>
        <end position="181"/>
    </location>
</feature>
<dbReference type="PROSITE" id="PS50048">
    <property type="entry name" value="ZN2_CY6_FUNGAL_2"/>
    <property type="match status" value="1"/>
</dbReference>
<dbReference type="SUPFAM" id="SSF57701">
    <property type="entry name" value="Zn2/Cys6 DNA-binding domain"/>
    <property type="match status" value="1"/>
</dbReference>
<dbReference type="Proteomes" id="UP000011083">
    <property type="component" value="Unassembled WGS sequence"/>
</dbReference>
<dbReference type="CDD" id="cd00130">
    <property type="entry name" value="PAS"/>
    <property type="match status" value="1"/>
</dbReference>
<feature type="region of interest" description="Disordered" evidence="4">
    <location>
        <begin position="315"/>
        <end position="342"/>
    </location>
</feature>
<feature type="region of interest" description="Disordered" evidence="4">
    <location>
        <begin position="728"/>
        <end position="754"/>
    </location>
</feature>
<keyword evidence="3" id="KW-0539">Nucleus</keyword>
<protein>
    <submittedName>
        <fullName evidence="6">Fungal Zn(2)-Cys(6) binuclear cluster domain containing protein</fullName>
    </submittedName>
</protein>
<dbReference type="InterPro" id="IPR036864">
    <property type="entry name" value="Zn2-C6_fun-type_DNA-bd_sf"/>
</dbReference>
<dbReference type="InterPro" id="IPR000014">
    <property type="entry name" value="PAS"/>
</dbReference>
<evidence type="ECO:0000256" key="3">
    <source>
        <dbReference type="ARBA" id="ARBA00023242"/>
    </source>
</evidence>